<feature type="region of interest" description="Disordered" evidence="1">
    <location>
        <begin position="1"/>
        <end position="21"/>
    </location>
</feature>
<sequence length="109" mass="11970">MNADWTGGAHMLRSTATGGARTTARLLAPAVHPAELPPAAAPELHHPRGRPDAEAQHFLSSAPRSRSCTPGRVAQRRWSRRRASGWTTRPSPTRTKTLTCRMRAGGRRW</sequence>
<protein>
    <submittedName>
        <fullName evidence="2">Uncharacterized protein</fullName>
    </submittedName>
</protein>
<evidence type="ECO:0000313" key="2">
    <source>
        <dbReference type="EMBL" id="JAE24934.1"/>
    </source>
</evidence>
<reference evidence="2" key="2">
    <citation type="journal article" date="2015" name="Data Brief">
        <title>Shoot transcriptome of the giant reed, Arundo donax.</title>
        <authorList>
            <person name="Barrero R.A."/>
            <person name="Guerrero F.D."/>
            <person name="Moolhuijzen P."/>
            <person name="Goolsby J.A."/>
            <person name="Tidwell J."/>
            <person name="Bellgard S.E."/>
            <person name="Bellgard M.I."/>
        </authorList>
    </citation>
    <scope>NUCLEOTIDE SEQUENCE</scope>
    <source>
        <tissue evidence="2">Shoot tissue taken approximately 20 cm above the soil surface</tissue>
    </source>
</reference>
<feature type="compositionally biased region" description="Polar residues" evidence="1">
    <location>
        <begin position="59"/>
        <end position="68"/>
    </location>
</feature>
<feature type="region of interest" description="Disordered" evidence="1">
    <location>
        <begin position="59"/>
        <end position="95"/>
    </location>
</feature>
<evidence type="ECO:0000256" key="1">
    <source>
        <dbReference type="SAM" id="MobiDB-lite"/>
    </source>
</evidence>
<dbReference type="AlphaFoldDB" id="A0A0A9GNC1"/>
<reference evidence="2" key="1">
    <citation type="submission" date="2014-09" db="EMBL/GenBank/DDBJ databases">
        <authorList>
            <person name="Magalhaes I.L.F."/>
            <person name="Oliveira U."/>
            <person name="Santos F.R."/>
            <person name="Vidigal T.H.D.A."/>
            <person name="Brescovit A.D."/>
            <person name="Santos A.J."/>
        </authorList>
    </citation>
    <scope>NUCLEOTIDE SEQUENCE</scope>
    <source>
        <tissue evidence="2">Shoot tissue taken approximately 20 cm above the soil surface</tissue>
    </source>
</reference>
<accession>A0A0A9GNC1</accession>
<feature type="compositionally biased region" description="Basic residues" evidence="1">
    <location>
        <begin position="74"/>
        <end position="83"/>
    </location>
</feature>
<organism evidence="2">
    <name type="scientific">Arundo donax</name>
    <name type="common">Giant reed</name>
    <name type="synonym">Donax arundinaceus</name>
    <dbReference type="NCBI Taxonomy" id="35708"/>
    <lineage>
        <taxon>Eukaryota</taxon>
        <taxon>Viridiplantae</taxon>
        <taxon>Streptophyta</taxon>
        <taxon>Embryophyta</taxon>
        <taxon>Tracheophyta</taxon>
        <taxon>Spermatophyta</taxon>
        <taxon>Magnoliopsida</taxon>
        <taxon>Liliopsida</taxon>
        <taxon>Poales</taxon>
        <taxon>Poaceae</taxon>
        <taxon>PACMAD clade</taxon>
        <taxon>Arundinoideae</taxon>
        <taxon>Arundineae</taxon>
        <taxon>Arundo</taxon>
    </lineage>
</organism>
<proteinExistence type="predicted"/>
<name>A0A0A9GNC1_ARUDO</name>
<dbReference type="EMBL" id="GBRH01172962">
    <property type="protein sequence ID" value="JAE24934.1"/>
    <property type="molecule type" value="Transcribed_RNA"/>
</dbReference>